<gene>
    <name evidence="1" type="ORF">AYBTSS11_LOCUS19264</name>
</gene>
<organism evidence="1 2">
    <name type="scientific">Sphenostylis stenocarpa</name>
    <dbReference type="NCBI Taxonomy" id="92480"/>
    <lineage>
        <taxon>Eukaryota</taxon>
        <taxon>Viridiplantae</taxon>
        <taxon>Streptophyta</taxon>
        <taxon>Embryophyta</taxon>
        <taxon>Tracheophyta</taxon>
        <taxon>Spermatophyta</taxon>
        <taxon>Magnoliopsida</taxon>
        <taxon>eudicotyledons</taxon>
        <taxon>Gunneridae</taxon>
        <taxon>Pentapetalae</taxon>
        <taxon>rosids</taxon>
        <taxon>fabids</taxon>
        <taxon>Fabales</taxon>
        <taxon>Fabaceae</taxon>
        <taxon>Papilionoideae</taxon>
        <taxon>50 kb inversion clade</taxon>
        <taxon>NPAAA clade</taxon>
        <taxon>indigoferoid/millettioid clade</taxon>
        <taxon>Phaseoleae</taxon>
        <taxon>Sphenostylis</taxon>
    </lineage>
</organism>
<evidence type="ECO:0000313" key="2">
    <source>
        <dbReference type="Proteomes" id="UP001189624"/>
    </source>
</evidence>
<dbReference type="Proteomes" id="UP001189624">
    <property type="component" value="Chromosome 6"/>
</dbReference>
<accession>A0AA86VZA4</accession>
<proteinExistence type="predicted"/>
<dbReference type="Gramene" id="rna-AYBTSS11_LOCUS19264">
    <property type="protein sequence ID" value="CAJ1962469.1"/>
    <property type="gene ID" value="gene-AYBTSS11_LOCUS19264"/>
</dbReference>
<sequence>MASSTNLIQAFPRRQKHRNSAVTIALGRRWTHRKHSRYGDGDDGNCSSPVNSWEGFRKSEDSARKLAAGLWKMQFMQLPRDHAAASIYTTKDTCNLNPADGNVKVRFSDYDKSGENFKETHDQQRRPITILRSRNGLRREAKCSQEVYPY</sequence>
<name>A0AA86VZA4_9FABA</name>
<dbReference type="AlphaFoldDB" id="A0AA86VZA4"/>
<reference evidence="1" key="1">
    <citation type="submission" date="2023-10" db="EMBL/GenBank/DDBJ databases">
        <authorList>
            <person name="Domelevo Entfellner J.-B."/>
        </authorList>
    </citation>
    <scope>NUCLEOTIDE SEQUENCE</scope>
</reference>
<dbReference type="EMBL" id="OY731403">
    <property type="protein sequence ID" value="CAJ1962469.1"/>
    <property type="molecule type" value="Genomic_DNA"/>
</dbReference>
<protein>
    <submittedName>
        <fullName evidence="1">Uncharacterized protein</fullName>
    </submittedName>
</protein>
<evidence type="ECO:0000313" key="1">
    <source>
        <dbReference type="EMBL" id="CAJ1962469.1"/>
    </source>
</evidence>
<keyword evidence="2" id="KW-1185">Reference proteome</keyword>